<dbReference type="InterPro" id="IPR045584">
    <property type="entry name" value="Pilin-like"/>
</dbReference>
<protein>
    <submittedName>
        <fullName evidence="2">Type IV pilin protein</fullName>
    </submittedName>
</protein>
<sequence>MHFSRPIRIRRLARSLAGFTLIELMIVVAIVAILASVAYPAYTSQVRKSRRADAETVLLQAEQYMQRYYATSSSGYTGADLANPGLTASPVGATGSQKYYDISVEIPDDGQSYTLSATPTQTGDPCGTLTLTSTGAKGQASGATTSQCWQ</sequence>
<reference evidence="2 3" key="1">
    <citation type="submission" date="2019-09" db="EMBL/GenBank/DDBJ databases">
        <title>Draft genome sequences of 48 bacterial type strains from the CCUG.</title>
        <authorList>
            <person name="Tunovic T."/>
            <person name="Pineiro-Iglesias B."/>
            <person name="Unosson C."/>
            <person name="Inganas E."/>
            <person name="Ohlen M."/>
            <person name="Cardew S."/>
            <person name="Jensie-Markopoulos S."/>
            <person name="Salva-Serra F."/>
            <person name="Jaen-Luchoro D."/>
            <person name="Karlsson R."/>
            <person name="Svensson-Stadler L."/>
            <person name="Chun J."/>
            <person name="Moore E."/>
        </authorList>
    </citation>
    <scope>NUCLEOTIDE SEQUENCE [LARGE SCALE GENOMIC DNA]</scope>
    <source>
        <strain evidence="2 3">CCUG 30977</strain>
    </source>
</reference>
<keyword evidence="1" id="KW-1133">Transmembrane helix</keyword>
<accession>A0A643FD77</accession>
<keyword evidence="3" id="KW-1185">Reference proteome</keyword>
<dbReference type="RefSeq" id="WP_151123704.1">
    <property type="nucleotide sequence ID" value="NZ_VZPB01000015.1"/>
</dbReference>
<dbReference type="AlphaFoldDB" id="A0A643FD77"/>
<comment type="caution">
    <text evidence="2">The sequence shown here is derived from an EMBL/GenBank/DDBJ whole genome shotgun (WGS) entry which is preliminary data.</text>
</comment>
<dbReference type="PANTHER" id="PTHR30093:SF47">
    <property type="entry name" value="TYPE IV PILUS NON-CORE MINOR PILIN PILE"/>
    <property type="match status" value="1"/>
</dbReference>
<evidence type="ECO:0000313" key="2">
    <source>
        <dbReference type="EMBL" id="KAB0583327.1"/>
    </source>
</evidence>
<dbReference type="SUPFAM" id="SSF54523">
    <property type="entry name" value="Pili subunits"/>
    <property type="match status" value="1"/>
</dbReference>
<organism evidence="2 3">
    <name type="scientific">Ideonella dechloratans</name>
    <dbReference type="NCBI Taxonomy" id="36863"/>
    <lineage>
        <taxon>Bacteria</taxon>
        <taxon>Pseudomonadati</taxon>
        <taxon>Pseudomonadota</taxon>
        <taxon>Betaproteobacteria</taxon>
        <taxon>Burkholderiales</taxon>
        <taxon>Sphaerotilaceae</taxon>
        <taxon>Ideonella</taxon>
    </lineage>
</organism>
<proteinExistence type="predicted"/>
<dbReference type="Proteomes" id="UP000430120">
    <property type="component" value="Unassembled WGS sequence"/>
</dbReference>
<keyword evidence="1" id="KW-0472">Membrane</keyword>
<dbReference type="NCBIfam" id="TIGR02532">
    <property type="entry name" value="IV_pilin_GFxxxE"/>
    <property type="match status" value="1"/>
</dbReference>
<dbReference type="InterPro" id="IPR031982">
    <property type="entry name" value="PilE-like"/>
</dbReference>
<dbReference type="GO" id="GO:0043683">
    <property type="term" value="P:type IV pilus assembly"/>
    <property type="evidence" value="ECO:0007669"/>
    <property type="project" value="InterPro"/>
</dbReference>
<dbReference type="InterPro" id="IPR012902">
    <property type="entry name" value="N_methyl_site"/>
</dbReference>
<feature type="transmembrane region" description="Helical" evidence="1">
    <location>
        <begin position="21"/>
        <end position="42"/>
    </location>
</feature>
<dbReference type="EMBL" id="VZPB01000015">
    <property type="protein sequence ID" value="KAB0583327.1"/>
    <property type="molecule type" value="Genomic_DNA"/>
</dbReference>
<dbReference type="PANTHER" id="PTHR30093">
    <property type="entry name" value="GENERAL SECRETION PATHWAY PROTEIN G"/>
    <property type="match status" value="1"/>
</dbReference>
<dbReference type="PROSITE" id="PS00409">
    <property type="entry name" value="PROKAR_NTER_METHYL"/>
    <property type="match status" value="1"/>
</dbReference>
<dbReference type="Gene3D" id="3.30.700.10">
    <property type="entry name" value="Glycoprotein, Type 4 Pilin"/>
    <property type="match status" value="1"/>
</dbReference>
<dbReference type="Pfam" id="PF07963">
    <property type="entry name" value="N_methyl"/>
    <property type="match status" value="1"/>
</dbReference>
<dbReference type="Pfam" id="PF16732">
    <property type="entry name" value="ComP_DUS"/>
    <property type="match status" value="1"/>
</dbReference>
<name>A0A643FD77_IDEDE</name>
<evidence type="ECO:0000313" key="3">
    <source>
        <dbReference type="Proteomes" id="UP000430120"/>
    </source>
</evidence>
<dbReference type="OrthoDB" id="8592370at2"/>
<evidence type="ECO:0000256" key="1">
    <source>
        <dbReference type="SAM" id="Phobius"/>
    </source>
</evidence>
<keyword evidence="1" id="KW-0812">Transmembrane</keyword>
<gene>
    <name evidence="2" type="ORF">F7Q92_08400</name>
</gene>